<dbReference type="InterPro" id="IPR036163">
    <property type="entry name" value="HMA_dom_sf"/>
</dbReference>
<dbReference type="AlphaFoldDB" id="I7LIJ9"/>
<feature type="transmembrane region" description="Helical" evidence="1">
    <location>
        <begin position="245"/>
        <end position="268"/>
    </location>
</feature>
<dbReference type="SUPFAM" id="SSF55008">
    <property type="entry name" value="HMA, heavy metal-associated domain"/>
    <property type="match status" value="1"/>
</dbReference>
<dbReference type="GO" id="GO:0046872">
    <property type="term" value="F:metal ion binding"/>
    <property type="evidence" value="ECO:0007669"/>
    <property type="project" value="InterPro"/>
</dbReference>
<dbReference type="Pfam" id="PF13386">
    <property type="entry name" value="DsbD_2"/>
    <property type="match status" value="1"/>
</dbReference>
<dbReference type="OrthoDB" id="9800141at2"/>
<dbReference type="PROSITE" id="PS50846">
    <property type="entry name" value="HMA_2"/>
    <property type="match status" value="1"/>
</dbReference>
<name>I7LIJ9_9CLOT</name>
<feature type="transmembrane region" description="Helical" evidence="1">
    <location>
        <begin position="212"/>
        <end position="233"/>
    </location>
</feature>
<sequence>MTCSSCERKIENEIRKLDGITFVKASYKMGDVTVEFDDSLCNLEKVKIAIKKAGYSVEVDNVEKILELVVLILIMVLLYRLSNMFNITSALEGEVTYLILFIIGIFTSLHCVGMCGGIMLSQTFNFQGNSKFSRFTPAILYNLGRVISYTILGGIIGAVGSIFSLSPYAKAFIMALAGIFMIIMGLNFFGIKFLRGILSPVHIKGIKGGKTPFIVGLLNGFMPCGPLQAMQLYALSTGSFIKGALSMFVFSLGTIPIMLTLGIISSLINKNSSQKMFKYSGIFVMVLGFIMLSRSFALAGININPLKYTAPNTKASVSQFENDVQVIRMDATYSGYNPNVFIVQKGIPVKFIINGKELTSCNNAIVIPSLGIERELTKGENIIEFTPQEEGDIVFSCWMGMLNGVIKVVDDVSSVNPSDVVIPNQFGGG</sequence>
<keyword evidence="1" id="KW-0812">Transmembrane</keyword>
<dbReference type="Gene3D" id="3.30.70.100">
    <property type="match status" value="1"/>
</dbReference>
<dbReference type="eggNOG" id="COG2608">
    <property type="taxonomic scope" value="Bacteria"/>
</dbReference>
<gene>
    <name evidence="3" type="ORF">CAAU_0943</name>
</gene>
<dbReference type="Pfam" id="PF13473">
    <property type="entry name" value="Cupredoxin_1"/>
    <property type="match status" value="1"/>
</dbReference>
<keyword evidence="1" id="KW-0472">Membrane</keyword>
<evidence type="ECO:0000256" key="1">
    <source>
        <dbReference type="SAM" id="Phobius"/>
    </source>
</evidence>
<keyword evidence="4" id="KW-1185">Reference proteome</keyword>
<evidence type="ECO:0000313" key="3">
    <source>
        <dbReference type="EMBL" id="CCJ33027.1"/>
    </source>
</evidence>
<dbReference type="PANTHER" id="PTHR42208:SF1">
    <property type="entry name" value="HEAVY METAL TRANSPORTER"/>
    <property type="match status" value="1"/>
</dbReference>
<feature type="domain" description="HMA" evidence="2">
    <location>
        <begin position="1"/>
        <end position="58"/>
    </location>
</feature>
<feature type="transmembrane region" description="Helical" evidence="1">
    <location>
        <begin position="280"/>
        <end position="301"/>
    </location>
</feature>
<organism evidence="3 4">
    <name type="scientific">Caloramator australicus RC3</name>
    <dbReference type="NCBI Taxonomy" id="857293"/>
    <lineage>
        <taxon>Bacteria</taxon>
        <taxon>Bacillati</taxon>
        <taxon>Bacillota</taxon>
        <taxon>Clostridia</taxon>
        <taxon>Eubacteriales</taxon>
        <taxon>Clostridiaceae</taxon>
        <taxon>Caloramator</taxon>
    </lineage>
</organism>
<feature type="transmembrane region" description="Helical" evidence="1">
    <location>
        <begin position="171"/>
        <end position="191"/>
    </location>
</feature>
<dbReference type="eggNOG" id="COG2836">
    <property type="taxonomic scope" value="Bacteria"/>
</dbReference>
<dbReference type="PANTHER" id="PTHR42208">
    <property type="entry name" value="HEAVY METAL TRANSPORTER-RELATED"/>
    <property type="match status" value="1"/>
</dbReference>
<accession>I7LIJ9</accession>
<dbReference type="EMBL" id="CAKP01000046">
    <property type="protein sequence ID" value="CCJ33027.1"/>
    <property type="molecule type" value="Genomic_DNA"/>
</dbReference>
<dbReference type="SUPFAM" id="SSF49503">
    <property type="entry name" value="Cupredoxins"/>
    <property type="match status" value="1"/>
</dbReference>
<dbReference type="eggNOG" id="COG4633">
    <property type="taxonomic scope" value="Bacteria"/>
</dbReference>
<feature type="transmembrane region" description="Helical" evidence="1">
    <location>
        <begin position="65"/>
        <end position="85"/>
    </location>
</feature>
<feature type="transmembrane region" description="Helical" evidence="1">
    <location>
        <begin position="140"/>
        <end position="165"/>
    </location>
</feature>
<evidence type="ECO:0000259" key="2">
    <source>
        <dbReference type="PROSITE" id="PS50846"/>
    </source>
</evidence>
<protein>
    <submittedName>
        <fullName evidence="3">Heavy-metal-associated domain (N-terminus) and membrane-bounded cytochrome biogenesis cycZ-like domain,possible membrane copper tolerance protein</fullName>
    </submittedName>
</protein>
<dbReference type="InterPro" id="IPR008972">
    <property type="entry name" value="Cupredoxin"/>
</dbReference>
<dbReference type="STRING" id="857293.CAAU_0943"/>
<dbReference type="InterPro" id="IPR028096">
    <property type="entry name" value="EfeO_Cupredoxin"/>
</dbReference>
<evidence type="ECO:0000313" key="4">
    <source>
        <dbReference type="Proteomes" id="UP000007652"/>
    </source>
</evidence>
<keyword evidence="1" id="KW-1133">Transmembrane helix</keyword>
<dbReference type="CDD" id="cd00371">
    <property type="entry name" value="HMA"/>
    <property type="match status" value="1"/>
</dbReference>
<feature type="transmembrane region" description="Helical" evidence="1">
    <location>
        <begin position="97"/>
        <end position="120"/>
    </location>
</feature>
<dbReference type="Proteomes" id="UP000007652">
    <property type="component" value="Unassembled WGS sequence"/>
</dbReference>
<dbReference type="Pfam" id="PF00403">
    <property type="entry name" value="HMA"/>
    <property type="match status" value="1"/>
</dbReference>
<dbReference type="InterPro" id="IPR039447">
    <property type="entry name" value="UreH-like_TM_dom"/>
</dbReference>
<proteinExistence type="predicted"/>
<reference evidence="3 4" key="1">
    <citation type="journal article" date="2011" name="J. Bacteriol.">
        <title>Draft genome sequence of Caloramator australicus strain RC3T, a thermoanaerobe from the Great Artesian Basin of Australia.</title>
        <authorList>
            <person name="Ogg C.D."/>
            <person name="Patel B.K.C."/>
        </authorList>
    </citation>
    <scope>NUCLEOTIDE SEQUENCE [LARGE SCALE GENOMIC DNA]</scope>
    <source>
        <strain evidence="3 4">RC3</strain>
    </source>
</reference>
<comment type="caution">
    <text evidence="3">The sequence shown here is derived from an EMBL/GenBank/DDBJ whole genome shotgun (WGS) entry which is preliminary data.</text>
</comment>
<dbReference type="Gene3D" id="2.60.40.420">
    <property type="entry name" value="Cupredoxins - blue copper proteins"/>
    <property type="match status" value="1"/>
</dbReference>
<dbReference type="InterPro" id="IPR006121">
    <property type="entry name" value="HMA_dom"/>
</dbReference>